<evidence type="ECO:0000313" key="2">
    <source>
        <dbReference type="Proteomes" id="UP000076837"/>
    </source>
</evidence>
<dbReference type="Proteomes" id="UP000076837">
    <property type="component" value="Unassembled WGS sequence"/>
</dbReference>
<dbReference type="AlphaFoldDB" id="A0A163MIG1"/>
<comment type="caution">
    <text evidence="1">The sequence shown here is derived from an EMBL/GenBank/DDBJ whole genome shotgun (WGS) entry which is preliminary data.</text>
</comment>
<evidence type="ECO:0000313" key="1">
    <source>
        <dbReference type="EMBL" id="KZM28746.1"/>
    </source>
</evidence>
<gene>
    <name evidence="1" type="ORF">ST47_g125</name>
</gene>
<accession>A0A163MIG1</accession>
<dbReference type="EMBL" id="JYNV01000003">
    <property type="protein sequence ID" value="KZM28746.1"/>
    <property type="molecule type" value="Genomic_DNA"/>
</dbReference>
<organism evidence="1 2">
    <name type="scientific">Didymella rabiei</name>
    <name type="common">Chickpea ascochyta blight fungus</name>
    <name type="synonym">Mycosphaerella rabiei</name>
    <dbReference type="NCBI Taxonomy" id="5454"/>
    <lineage>
        <taxon>Eukaryota</taxon>
        <taxon>Fungi</taxon>
        <taxon>Dikarya</taxon>
        <taxon>Ascomycota</taxon>
        <taxon>Pezizomycotina</taxon>
        <taxon>Dothideomycetes</taxon>
        <taxon>Pleosporomycetidae</taxon>
        <taxon>Pleosporales</taxon>
        <taxon>Pleosporineae</taxon>
        <taxon>Didymellaceae</taxon>
        <taxon>Ascochyta</taxon>
    </lineage>
</organism>
<sequence>MFFSTLSIAAILAALPSTLALPNVTAKALPADCSSYPLYNEETGNAGPWILNLANSDNADIEGWGDSSVYSYSYSPATGPVMRWGYMTIVSNNQFAKTALQCQSSRLHAWTDTALTRAGAPTNVAWTPLSLSQYPYDASLLYLIDGDAPTLYEHYVGDVKQDGYFLGGYNTTTWGVQWQEATGPGSYNQPFFYMRLLPEGQSLKANETKSFVKIAY</sequence>
<dbReference type="OrthoDB" id="3545468at2759"/>
<proteinExistence type="predicted"/>
<reference evidence="1 2" key="1">
    <citation type="journal article" date="2016" name="Sci. Rep.">
        <title>Draft genome sequencing and secretome analysis of fungal phytopathogen Ascochyta rabiei provides insight into the necrotrophic effector repertoire.</title>
        <authorList>
            <person name="Verma S."/>
            <person name="Gazara R.K."/>
            <person name="Nizam S."/>
            <person name="Parween S."/>
            <person name="Chattopadhyay D."/>
            <person name="Verma P.K."/>
        </authorList>
    </citation>
    <scope>NUCLEOTIDE SEQUENCE [LARGE SCALE GENOMIC DNA]</scope>
    <source>
        <strain evidence="1 2">ArDII</strain>
    </source>
</reference>
<keyword evidence="2" id="KW-1185">Reference proteome</keyword>
<name>A0A163MIG1_DIDRA</name>
<protein>
    <submittedName>
        <fullName evidence="1">Uncharacterized protein</fullName>
    </submittedName>
</protein>